<dbReference type="EMBL" id="PVTZ01000014">
    <property type="protein sequence ID" value="PRZ12398.1"/>
    <property type="molecule type" value="Genomic_DNA"/>
</dbReference>
<gene>
    <name evidence="1" type="ORF">CLV36_11462</name>
</gene>
<proteinExistence type="predicted"/>
<comment type="caution">
    <text evidence="1">The sequence shown here is derived from an EMBL/GenBank/DDBJ whole genome shotgun (WGS) entry which is preliminary data.</text>
</comment>
<dbReference type="Proteomes" id="UP000238836">
    <property type="component" value="Unassembled WGS sequence"/>
</dbReference>
<keyword evidence="2" id="KW-1185">Reference proteome</keyword>
<protein>
    <submittedName>
        <fullName evidence="1">Uncharacterized protein</fullName>
    </submittedName>
</protein>
<reference evidence="1 2" key="1">
    <citation type="submission" date="2018-03" db="EMBL/GenBank/DDBJ databases">
        <title>Genomic Encyclopedia of Archaeal and Bacterial Type Strains, Phase II (KMG-II): from individual species to whole genera.</title>
        <authorList>
            <person name="Goeker M."/>
        </authorList>
    </citation>
    <scope>NUCLEOTIDE SEQUENCE [LARGE SCALE GENOMIC DNA]</scope>
    <source>
        <strain evidence="1 2">RHA1</strain>
    </source>
</reference>
<organism evidence="1 2">
    <name type="scientific">Laceyella sediminis</name>
    <dbReference type="NCBI Taxonomy" id="573074"/>
    <lineage>
        <taxon>Bacteria</taxon>
        <taxon>Bacillati</taxon>
        <taxon>Bacillota</taxon>
        <taxon>Bacilli</taxon>
        <taxon>Bacillales</taxon>
        <taxon>Thermoactinomycetaceae</taxon>
        <taxon>Laceyella</taxon>
    </lineage>
</organism>
<name>A0ABX5EMU2_9BACL</name>
<accession>A0ABX5EMU2</accession>
<dbReference type="RefSeq" id="WP_106343150.1">
    <property type="nucleotide sequence ID" value="NZ_PVTZ01000014.1"/>
</dbReference>
<evidence type="ECO:0000313" key="1">
    <source>
        <dbReference type="EMBL" id="PRZ12398.1"/>
    </source>
</evidence>
<sequence length="214" mass="25610">MKCYEEYCAHIKTLWREKQVILHLVHPERLELRFDPSAVQSLIHKHQLEEKAFYQCLEEIPRYLLAILNQDEELLIDMELKYYEEEGILLAEGEQLSREVQEKLKTIEKLFYHPQLSQSLKIKQTAKTKLLSGFSWEINQKTFDHQQGRLEALRYAQLKIEITSPSNHSRKQPWLRYILDNEPHKEEVALTLTPDDIDYLLMELTKMKKVMSRE</sequence>
<evidence type="ECO:0000313" key="2">
    <source>
        <dbReference type="Proteomes" id="UP000238836"/>
    </source>
</evidence>